<dbReference type="Proteomes" id="UP000307378">
    <property type="component" value="Unassembled WGS sequence"/>
</dbReference>
<evidence type="ECO:0000313" key="2">
    <source>
        <dbReference type="EMBL" id="THV33069.1"/>
    </source>
</evidence>
<sequence>MVSIKPAESNVVELPRADLENRIADAFTSTLSSAQIAALLREVDQADQAAQDASIRANEIALDPTTRPDAVAKARKEMEDADFTRRRMERATERLTELHDQAVKRERSEANRQEYDAARAERDQLVEDLKEYPDLIDRVTALILRVRDNDARLERVNSLAAGDQAWLASAEYVASGSPSGWNAAGSSDRPRLMSSKLVELTDTGTRPINLKS</sequence>
<evidence type="ECO:0000313" key="3">
    <source>
        <dbReference type="Proteomes" id="UP000307378"/>
    </source>
</evidence>
<protein>
    <submittedName>
        <fullName evidence="2">Uncharacterized protein</fullName>
    </submittedName>
</protein>
<comment type="caution">
    <text evidence="2">The sequence shown here is derived from an EMBL/GenBank/DDBJ whole genome shotgun (WGS) entry which is preliminary data.</text>
</comment>
<proteinExistence type="predicted"/>
<organism evidence="2 3">
    <name type="scientific">Rhizobium rosettiformans W3</name>
    <dbReference type="NCBI Taxonomy" id="538378"/>
    <lineage>
        <taxon>Bacteria</taxon>
        <taxon>Pseudomonadati</taxon>
        <taxon>Pseudomonadota</taxon>
        <taxon>Alphaproteobacteria</taxon>
        <taxon>Hyphomicrobiales</taxon>
        <taxon>Rhizobiaceae</taxon>
        <taxon>Rhizobium/Agrobacterium group</taxon>
        <taxon>Rhizobium</taxon>
    </lineage>
</organism>
<feature type="coiled-coil region" evidence="1">
    <location>
        <begin position="36"/>
        <end position="128"/>
    </location>
</feature>
<evidence type="ECO:0000256" key="1">
    <source>
        <dbReference type="SAM" id="Coils"/>
    </source>
</evidence>
<keyword evidence="1" id="KW-0175">Coiled coil</keyword>
<name>A0A4S8PXV7_9HYPH</name>
<dbReference type="AlphaFoldDB" id="A0A4S8PXV7"/>
<dbReference type="RefSeq" id="WP_136542502.1">
    <property type="nucleotide sequence ID" value="NZ_STGU01000011.1"/>
</dbReference>
<gene>
    <name evidence="2" type="ORF">FAA86_17910</name>
</gene>
<reference evidence="2 3" key="1">
    <citation type="submission" date="2019-04" db="EMBL/GenBank/DDBJ databases">
        <title>genome sequence of strain W3.</title>
        <authorList>
            <person name="Gao J."/>
            <person name="Sun J."/>
        </authorList>
    </citation>
    <scope>NUCLEOTIDE SEQUENCE [LARGE SCALE GENOMIC DNA]</scope>
    <source>
        <strain evidence="2 3">W3</strain>
    </source>
</reference>
<accession>A0A4S8PXV7</accession>
<dbReference type="EMBL" id="STGU01000011">
    <property type="protein sequence ID" value="THV33069.1"/>
    <property type="molecule type" value="Genomic_DNA"/>
</dbReference>